<organism evidence="1 2">
    <name type="scientific">Hymenoscyphus albidus</name>
    <dbReference type="NCBI Taxonomy" id="595503"/>
    <lineage>
        <taxon>Eukaryota</taxon>
        <taxon>Fungi</taxon>
        <taxon>Dikarya</taxon>
        <taxon>Ascomycota</taxon>
        <taxon>Pezizomycotina</taxon>
        <taxon>Leotiomycetes</taxon>
        <taxon>Helotiales</taxon>
        <taxon>Helotiaceae</taxon>
        <taxon>Hymenoscyphus</taxon>
    </lineage>
</organism>
<protein>
    <submittedName>
        <fullName evidence="1">Uncharacterized protein</fullName>
    </submittedName>
</protein>
<sequence length="118" mass="13019">MVGLQTDDSLILANALFAEREEVEFATANPPLKSKLREALTVEQPMDFNGSRITLQQDGSIVLTQKDKTEDRLKLAIIEDHKALRALGAYISRVCQPEAACDLSFAVQITHPDDGHVD</sequence>
<dbReference type="EMBL" id="CAJVRM010000574">
    <property type="protein sequence ID" value="CAG8982168.1"/>
    <property type="molecule type" value="Genomic_DNA"/>
</dbReference>
<accession>A0A9N9Q180</accession>
<dbReference type="OrthoDB" id="3562262at2759"/>
<reference evidence="1" key="1">
    <citation type="submission" date="2021-07" db="EMBL/GenBank/DDBJ databases">
        <authorList>
            <person name="Durling M."/>
        </authorList>
    </citation>
    <scope>NUCLEOTIDE SEQUENCE</scope>
</reference>
<name>A0A9N9Q180_9HELO</name>
<gene>
    <name evidence="1" type="ORF">HYALB_00003603</name>
</gene>
<proteinExistence type="predicted"/>
<evidence type="ECO:0000313" key="1">
    <source>
        <dbReference type="EMBL" id="CAG8982168.1"/>
    </source>
</evidence>
<evidence type="ECO:0000313" key="2">
    <source>
        <dbReference type="Proteomes" id="UP000701801"/>
    </source>
</evidence>
<dbReference type="Proteomes" id="UP000701801">
    <property type="component" value="Unassembled WGS sequence"/>
</dbReference>
<dbReference type="AlphaFoldDB" id="A0A9N9Q180"/>
<keyword evidence="2" id="KW-1185">Reference proteome</keyword>
<comment type="caution">
    <text evidence="1">The sequence shown here is derived from an EMBL/GenBank/DDBJ whole genome shotgun (WGS) entry which is preliminary data.</text>
</comment>